<dbReference type="GO" id="GO:0042102">
    <property type="term" value="P:positive regulation of T cell proliferation"/>
    <property type="evidence" value="ECO:0007669"/>
    <property type="project" value="TreeGrafter"/>
</dbReference>
<evidence type="ECO:0000259" key="11">
    <source>
        <dbReference type="PROSITE" id="PS50835"/>
    </source>
</evidence>
<dbReference type="PROSITE" id="PS50835">
    <property type="entry name" value="IG_LIKE"/>
    <property type="match status" value="1"/>
</dbReference>
<accession>A0A3Q2ZUF5</accession>
<dbReference type="AlphaFoldDB" id="A0A3Q2ZUF5"/>
<comment type="subcellular location">
    <subcellularLocation>
        <location evidence="1">Cell membrane</location>
        <topology evidence="1">Single-pass type I membrane protein</topology>
    </subcellularLocation>
</comment>
<dbReference type="GO" id="GO:0031295">
    <property type="term" value="P:T cell costimulation"/>
    <property type="evidence" value="ECO:0007669"/>
    <property type="project" value="TreeGrafter"/>
</dbReference>
<protein>
    <recommendedName>
        <fullName evidence="11">Ig-like domain-containing protein</fullName>
    </recommendedName>
</protein>
<dbReference type="InterPro" id="IPR013106">
    <property type="entry name" value="Ig_V-set"/>
</dbReference>
<evidence type="ECO:0000256" key="10">
    <source>
        <dbReference type="ARBA" id="ARBA00023319"/>
    </source>
</evidence>
<evidence type="ECO:0000256" key="8">
    <source>
        <dbReference type="ARBA" id="ARBA00023170"/>
    </source>
</evidence>
<proteinExistence type="predicted"/>
<dbReference type="InterPro" id="IPR013783">
    <property type="entry name" value="Ig-like_fold"/>
</dbReference>
<keyword evidence="10" id="KW-0393">Immunoglobulin domain</keyword>
<dbReference type="GO" id="GO:0007166">
    <property type="term" value="P:cell surface receptor signaling pathway"/>
    <property type="evidence" value="ECO:0007669"/>
    <property type="project" value="TreeGrafter"/>
</dbReference>
<evidence type="ECO:0000256" key="6">
    <source>
        <dbReference type="ARBA" id="ARBA00023136"/>
    </source>
</evidence>
<dbReference type="OMA" id="CRSEVCA"/>
<evidence type="ECO:0000256" key="9">
    <source>
        <dbReference type="ARBA" id="ARBA00023180"/>
    </source>
</evidence>
<dbReference type="GeneTree" id="ENSGT01130000278575"/>
<keyword evidence="2" id="KW-1003">Cell membrane</keyword>
<dbReference type="InterPro" id="IPR007110">
    <property type="entry name" value="Ig-like_dom"/>
</dbReference>
<evidence type="ECO:0000256" key="5">
    <source>
        <dbReference type="ARBA" id="ARBA00022989"/>
    </source>
</evidence>
<evidence type="ECO:0000256" key="3">
    <source>
        <dbReference type="ARBA" id="ARBA00022692"/>
    </source>
</evidence>
<name>A0A3Q2ZUF5_KRYMA</name>
<dbReference type="Ensembl" id="ENSKMAT00000006911.1">
    <property type="protein sequence ID" value="ENSKMAP00000006800.1"/>
    <property type="gene ID" value="ENSKMAG00000005134.1"/>
</dbReference>
<keyword evidence="6" id="KW-0472">Membrane</keyword>
<dbReference type="Gene3D" id="2.60.40.10">
    <property type="entry name" value="Immunoglobulins"/>
    <property type="match status" value="1"/>
</dbReference>
<evidence type="ECO:0000256" key="2">
    <source>
        <dbReference type="ARBA" id="ARBA00022475"/>
    </source>
</evidence>
<keyword evidence="9" id="KW-0325">Glycoprotein</keyword>
<feature type="domain" description="Ig-like" evidence="11">
    <location>
        <begin position="35"/>
        <end position="136"/>
    </location>
</feature>
<dbReference type="GO" id="GO:0071222">
    <property type="term" value="P:cellular response to lipopolysaccharide"/>
    <property type="evidence" value="ECO:0007669"/>
    <property type="project" value="TreeGrafter"/>
</dbReference>
<dbReference type="SUPFAM" id="SSF48726">
    <property type="entry name" value="Immunoglobulin"/>
    <property type="match status" value="1"/>
</dbReference>
<dbReference type="GO" id="GO:0009897">
    <property type="term" value="C:external side of plasma membrane"/>
    <property type="evidence" value="ECO:0007669"/>
    <property type="project" value="TreeGrafter"/>
</dbReference>
<keyword evidence="5" id="KW-1133">Transmembrane helix</keyword>
<keyword evidence="3" id="KW-0812">Transmembrane</keyword>
<dbReference type="SMART" id="SM00409">
    <property type="entry name" value="IG"/>
    <property type="match status" value="1"/>
</dbReference>
<organism evidence="12 13">
    <name type="scientific">Kryptolebias marmoratus</name>
    <name type="common">Mangrove killifish</name>
    <name type="synonym">Rivulus marmoratus</name>
    <dbReference type="NCBI Taxonomy" id="37003"/>
    <lineage>
        <taxon>Eukaryota</taxon>
        <taxon>Metazoa</taxon>
        <taxon>Chordata</taxon>
        <taxon>Craniata</taxon>
        <taxon>Vertebrata</taxon>
        <taxon>Euteleostomi</taxon>
        <taxon>Actinopterygii</taxon>
        <taxon>Neopterygii</taxon>
        <taxon>Teleostei</taxon>
        <taxon>Neoteleostei</taxon>
        <taxon>Acanthomorphata</taxon>
        <taxon>Ovalentaria</taxon>
        <taxon>Atherinomorphae</taxon>
        <taxon>Cyprinodontiformes</taxon>
        <taxon>Rivulidae</taxon>
        <taxon>Kryptolebias</taxon>
    </lineage>
</organism>
<keyword evidence="13" id="KW-1185">Reference proteome</keyword>
<dbReference type="GO" id="GO:0006955">
    <property type="term" value="P:immune response"/>
    <property type="evidence" value="ECO:0007669"/>
    <property type="project" value="TreeGrafter"/>
</dbReference>
<evidence type="ECO:0000256" key="7">
    <source>
        <dbReference type="ARBA" id="ARBA00023157"/>
    </source>
</evidence>
<dbReference type="InterPro" id="IPR036179">
    <property type="entry name" value="Ig-like_dom_sf"/>
</dbReference>
<keyword evidence="4" id="KW-0732">Signal</keyword>
<dbReference type="PANTHER" id="PTHR25466">
    <property type="entry name" value="T-LYMPHOCYTE ACTIVATION ANTIGEN"/>
    <property type="match status" value="1"/>
</dbReference>
<dbReference type="Pfam" id="PF07686">
    <property type="entry name" value="V-set"/>
    <property type="match status" value="1"/>
</dbReference>
<keyword evidence="7" id="KW-1015">Disulfide bond</keyword>
<evidence type="ECO:0000313" key="12">
    <source>
        <dbReference type="Ensembl" id="ENSKMAP00000006800.1"/>
    </source>
</evidence>
<dbReference type="GO" id="GO:0042130">
    <property type="term" value="P:negative regulation of T cell proliferation"/>
    <property type="evidence" value="ECO:0007669"/>
    <property type="project" value="TreeGrafter"/>
</dbReference>
<dbReference type="Proteomes" id="UP000264800">
    <property type="component" value="Unplaced"/>
</dbReference>
<reference evidence="12" key="2">
    <citation type="submission" date="2025-09" db="UniProtKB">
        <authorList>
            <consortium name="Ensembl"/>
        </authorList>
    </citation>
    <scope>IDENTIFICATION</scope>
</reference>
<dbReference type="PANTHER" id="PTHR25466:SF14">
    <property type="entry name" value="BUTYROPHILIN SUBFAMILY 2 MEMBER A2-LIKE-RELATED"/>
    <property type="match status" value="1"/>
</dbReference>
<dbReference type="InterPro" id="IPR003599">
    <property type="entry name" value="Ig_sub"/>
</dbReference>
<evidence type="ECO:0000256" key="1">
    <source>
        <dbReference type="ARBA" id="ARBA00004251"/>
    </source>
</evidence>
<evidence type="ECO:0000313" key="13">
    <source>
        <dbReference type="Proteomes" id="UP000264800"/>
    </source>
</evidence>
<sequence length="162" mass="18984">MWLHCRSEVCAEQICDVYQGVFLHKFEVNTKHISTELILFVLSVPQVEVYSGAESVLLSCETSVVLPEDAKVEWRNSDDWLVHAYCNGSDQLQEQFWFYRNRTKMNEDLLRTGDLNLSLTLRHLTLEDFGSYRCVVYRRRKILMWTTVHLKWLLSPGVPVSL</sequence>
<evidence type="ECO:0000256" key="4">
    <source>
        <dbReference type="ARBA" id="ARBA00022729"/>
    </source>
</evidence>
<dbReference type="InterPro" id="IPR051713">
    <property type="entry name" value="T-cell_Activation_Regulation"/>
</dbReference>
<keyword evidence="8" id="KW-0675">Receptor</keyword>
<reference evidence="12" key="1">
    <citation type="submission" date="2025-08" db="UniProtKB">
        <authorList>
            <consortium name="Ensembl"/>
        </authorList>
    </citation>
    <scope>IDENTIFICATION</scope>
</reference>